<feature type="chain" id="PRO_5043728502" evidence="1">
    <location>
        <begin position="24"/>
        <end position="211"/>
    </location>
</feature>
<dbReference type="KEGG" id="eaj:Q3M24_14705"/>
<evidence type="ECO:0000313" key="2">
    <source>
        <dbReference type="EMBL" id="XCN71558.1"/>
    </source>
</evidence>
<proteinExistence type="predicted"/>
<dbReference type="EMBL" id="CP159373">
    <property type="protein sequence ID" value="XCN71558.1"/>
    <property type="molecule type" value="Genomic_DNA"/>
</dbReference>
<dbReference type="InterPro" id="IPR025649">
    <property type="entry name" value="DUF4360"/>
</dbReference>
<dbReference type="PANTHER" id="PTHR38847">
    <property type="match status" value="1"/>
</dbReference>
<protein>
    <submittedName>
        <fullName evidence="2">DUF4360 domain-containing protein</fullName>
    </submittedName>
</protein>
<keyword evidence="1" id="KW-0732">Signal</keyword>
<organism evidence="2">
    <name type="scientific">Candidatus Electrothrix aestuarii</name>
    <dbReference type="NCBI Taxonomy" id="3062594"/>
    <lineage>
        <taxon>Bacteria</taxon>
        <taxon>Pseudomonadati</taxon>
        <taxon>Thermodesulfobacteriota</taxon>
        <taxon>Desulfobulbia</taxon>
        <taxon>Desulfobulbales</taxon>
        <taxon>Desulfobulbaceae</taxon>
        <taxon>Candidatus Electrothrix</taxon>
    </lineage>
</organism>
<name>A0AAU8LRN1_9BACT</name>
<gene>
    <name evidence="2" type="ORF">Q3M24_14705</name>
</gene>
<accession>A0AAU8LRN1</accession>
<evidence type="ECO:0000256" key="1">
    <source>
        <dbReference type="SAM" id="SignalP"/>
    </source>
</evidence>
<reference evidence="2" key="1">
    <citation type="journal article" date="2024" name="Syst. Appl. Microbiol.">
        <title>First single-strain enrichments of Electrothrix cable bacteria, description of E. aestuarii sp. nov. and E. rattekaaiensis sp. nov., and proposal of a cable bacteria taxonomy following the rules of the SeqCode.</title>
        <authorList>
            <person name="Plum-Jensen L.E."/>
            <person name="Schramm A."/>
            <person name="Marshall I.P.G."/>
        </authorList>
    </citation>
    <scope>NUCLEOTIDE SEQUENCE</scope>
    <source>
        <strain evidence="2">Rat1</strain>
    </source>
</reference>
<dbReference type="Pfam" id="PF14273">
    <property type="entry name" value="DUF4360"/>
    <property type="match status" value="1"/>
</dbReference>
<sequence>MIKPIFSVVLATATALVFNHTCAAEEQPYFKAPMYVIGTGCPQKSFTVAGERSNTLTILFQQYDAADPSINAVSGLKQSSCNFAVPVHVPAGFQVSTLTADWRGYAEGATALYREYFLAGQTESQITKTTTFYETNGINYTELDSLDPSYYTACQTQARDVILRINSRVQTEGSDSYISVDTIDKALVFTLKWQACNPSAIPPILWLLLRP</sequence>
<feature type="signal peptide" evidence="1">
    <location>
        <begin position="1"/>
        <end position="23"/>
    </location>
</feature>
<reference evidence="2" key="2">
    <citation type="submission" date="2024-06" db="EMBL/GenBank/DDBJ databases">
        <authorList>
            <person name="Plum-Jensen L.E."/>
            <person name="Schramm A."/>
            <person name="Marshall I.P.G."/>
        </authorList>
    </citation>
    <scope>NUCLEOTIDE SEQUENCE</scope>
    <source>
        <strain evidence="2">Rat1</strain>
    </source>
</reference>
<dbReference type="PANTHER" id="PTHR38847:SF1">
    <property type="entry name" value="PSEUDOURIDINE SYNTHASE RSUA_RLUA-LIKE DOMAIN-CONTAINING PROTEIN"/>
    <property type="match status" value="1"/>
</dbReference>
<dbReference type="AlphaFoldDB" id="A0AAU8LRN1"/>